<comment type="caution">
    <text evidence="1">The sequence shown here is derived from an EMBL/GenBank/DDBJ whole genome shotgun (WGS) entry which is preliminary data.</text>
</comment>
<evidence type="ECO:0000313" key="1">
    <source>
        <dbReference type="EMBL" id="MDB9534332.1"/>
    </source>
</evidence>
<gene>
    <name evidence="1" type="ORF">PN451_00490</name>
</gene>
<evidence type="ECO:0000313" key="2">
    <source>
        <dbReference type="Proteomes" id="UP001211249"/>
    </source>
</evidence>
<accession>A0ABT5ABJ8</accession>
<name>A0ABT5ABJ8_9CYAN</name>
<protein>
    <submittedName>
        <fullName evidence="1">Uncharacterized protein</fullName>
    </submittedName>
</protein>
<proteinExistence type="predicted"/>
<dbReference type="EMBL" id="JAQMUC010000005">
    <property type="protein sequence ID" value="MDB9534332.1"/>
    <property type="molecule type" value="Genomic_DNA"/>
</dbReference>
<dbReference type="RefSeq" id="WP_271794434.1">
    <property type="nucleotide sequence ID" value="NZ_JAQMUC010000005.1"/>
</dbReference>
<dbReference type="Proteomes" id="UP001211249">
    <property type="component" value="Unassembled WGS sequence"/>
</dbReference>
<keyword evidence="2" id="KW-1185">Reference proteome</keyword>
<reference evidence="1 2" key="1">
    <citation type="submission" date="2023-01" db="EMBL/GenBank/DDBJ databases">
        <title>Genomes from the Australian National Cyanobacteria Reference Collection.</title>
        <authorList>
            <person name="Willis A."/>
            <person name="Lee E.M.F."/>
        </authorList>
    </citation>
    <scope>NUCLEOTIDE SEQUENCE [LARGE SCALE GENOMIC DNA]</scope>
    <source>
        <strain evidence="1 2">CS-1226</strain>
    </source>
</reference>
<sequence>MYFITPGSAVSTVGRTETNNACGEMTLYSDLVTSLSKVAH</sequence>
<organism evidence="1 2">
    <name type="scientific">Dolichospermum planctonicum CS-1226</name>
    <dbReference type="NCBI Taxonomy" id="3021751"/>
    <lineage>
        <taxon>Bacteria</taxon>
        <taxon>Bacillati</taxon>
        <taxon>Cyanobacteriota</taxon>
        <taxon>Cyanophyceae</taxon>
        <taxon>Nostocales</taxon>
        <taxon>Aphanizomenonaceae</taxon>
        <taxon>Dolichospermum</taxon>
        <taxon>Dolichospermum planctonicum</taxon>
    </lineage>
</organism>